<dbReference type="EMBL" id="QGDI01000013">
    <property type="protein sequence ID" value="PWJ10535.1"/>
    <property type="molecule type" value="Genomic_DNA"/>
</dbReference>
<feature type="transmembrane region" description="Helical" evidence="1">
    <location>
        <begin position="20"/>
        <end position="40"/>
    </location>
</feature>
<protein>
    <submittedName>
        <fullName evidence="2">Uncharacterized protein</fullName>
    </submittedName>
</protein>
<dbReference type="RefSeq" id="WP_109727595.1">
    <property type="nucleotide sequence ID" value="NZ_CAMOTJ010000006.1"/>
</dbReference>
<sequence length="224" mass="24325">MSLFRSSSSYENRQASPVTAAVVFGIIIIIALYFGISGLIGGGKVSLDSAFESGMDKGSIVSGVPPYGAPQANLDYEHGVDSIPIGHEYYYMILSEDQQTILLVRADKHFGENFDSESYKNINGTSIKGKVRMTSKDVTAKFSELTQLDEPELKYIDTTYVSRSIKWFIIAAINLLLIIVLIVNNAVFGRNGRPRGLVGAVTGLVSIAGMLAAGYLLIYNILLN</sequence>
<gene>
    <name evidence="2" type="ORF">IE37_02890</name>
</gene>
<evidence type="ECO:0000256" key="1">
    <source>
        <dbReference type="SAM" id="Phobius"/>
    </source>
</evidence>
<feature type="transmembrane region" description="Helical" evidence="1">
    <location>
        <begin position="167"/>
        <end position="188"/>
    </location>
</feature>
<keyword evidence="1" id="KW-0812">Transmembrane</keyword>
<dbReference type="OrthoDB" id="1819870at2"/>
<dbReference type="AlphaFoldDB" id="A0A315XU88"/>
<comment type="caution">
    <text evidence="2">The sequence shown here is derived from an EMBL/GenBank/DDBJ whole genome shotgun (WGS) entry which is preliminary data.</text>
</comment>
<organism evidence="2 3">
    <name type="scientific">Ruminococcus flavefaciens</name>
    <dbReference type="NCBI Taxonomy" id="1265"/>
    <lineage>
        <taxon>Bacteria</taxon>
        <taxon>Bacillati</taxon>
        <taxon>Bacillota</taxon>
        <taxon>Clostridia</taxon>
        <taxon>Eubacteriales</taxon>
        <taxon>Oscillospiraceae</taxon>
        <taxon>Ruminococcus</taxon>
    </lineage>
</organism>
<reference evidence="2 3" key="1">
    <citation type="submission" date="2018-05" db="EMBL/GenBank/DDBJ databases">
        <title>The Hungate 1000. A catalogue of reference genomes from the rumen microbiome.</title>
        <authorList>
            <person name="Kelly W."/>
        </authorList>
    </citation>
    <scope>NUCLEOTIDE SEQUENCE [LARGE SCALE GENOMIC DNA]</scope>
    <source>
        <strain evidence="2 3">SAb67</strain>
    </source>
</reference>
<keyword evidence="1" id="KW-1133">Transmembrane helix</keyword>
<name>A0A315XU88_RUMFL</name>
<evidence type="ECO:0000313" key="3">
    <source>
        <dbReference type="Proteomes" id="UP000245720"/>
    </source>
</evidence>
<keyword evidence="1" id="KW-0472">Membrane</keyword>
<feature type="transmembrane region" description="Helical" evidence="1">
    <location>
        <begin position="200"/>
        <end position="222"/>
    </location>
</feature>
<evidence type="ECO:0000313" key="2">
    <source>
        <dbReference type="EMBL" id="PWJ10535.1"/>
    </source>
</evidence>
<accession>A0A315XU88</accession>
<dbReference type="Proteomes" id="UP000245720">
    <property type="component" value="Unassembled WGS sequence"/>
</dbReference>
<proteinExistence type="predicted"/>